<proteinExistence type="predicted"/>
<sequence>MDNTQQAQHLYYVYAVCQAAQHFFQQAAQQINNSNLRYNFLELSRLHQSAARRLPATAMSEPDHRNQLAVVEFWYLHQCAALYNPALQPLIMAELEGLLQQQLQGLKQLIKQVSATSAKITLAHFSAALQIAIDRLAPLLKVLPTSGQKIQTKN</sequence>
<keyword evidence="2" id="KW-1185">Reference proteome</keyword>
<name>A0ABS7XC46_9GAMM</name>
<accession>A0ABS7XC46</accession>
<gene>
    <name evidence="1" type="ORF">I4W93_016205</name>
</gene>
<protein>
    <submittedName>
        <fullName evidence="1">Uncharacterized protein</fullName>
    </submittedName>
</protein>
<reference evidence="1 2" key="1">
    <citation type="submission" date="2021-08" db="EMBL/GenBank/DDBJ databases">
        <title>Rheinheimera aquimaris sp. nov., isolated from seawater of the East Sea in Korea.</title>
        <authorList>
            <person name="Kim K.H."/>
            <person name="Wenting R."/>
            <person name="Kim K.R."/>
            <person name="Jeon C.O."/>
        </authorList>
    </citation>
    <scope>NUCLEOTIDE SEQUENCE [LARGE SCALE GENOMIC DNA]</scope>
    <source>
        <strain evidence="1 2">MA-13</strain>
    </source>
</reference>
<dbReference type="EMBL" id="JAERPS020000006">
    <property type="protein sequence ID" value="MBZ9613133.1"/>
    <property type="molecule type" value="Genomic_DNA"/>
</dbReference>
<organism evidence="1 2">
    <name type="scientific">Rheinheimera maricola</name>
    <dbReference type="NCBI Taxonomy" id="2793282"/>
    <lineage>
        <taxon>Bacteria</taxon>
        <taxon>Pseudomonadati</taxon>
        <taxon>Pseudomonadota</taxon>
        <taxon>Gammaproteobacteria</taxon>
        <taxon>Chromatiales</taxon>
        <taxon>Chromatiaceae</taxon>
        <taxon>Rheinheimera</taxon>
    </lineage>
</organism>
<dbReference type="RefSeq" id="WP_205311839.1">
    <property type="nucleotide sequence ID" value="NZ_JAERPS020000006.1"/>
</dbReference>
<evidence type="ECO:0000313" key="2">
    <source>
        <dbReference type="Proteomes" id="UP000663814"/>
    </source>
</evidence>
<evidence type="ECO:0000313" key="1">
    <source>
        <dbReference type="EMBL" id="MBZ9613133.1"/>
    </source>
</evidence>
<dbReference type="Proteomes" id="UP000663814">
    <property type="component" value="Unassembled WGS sequence"/>
</dbReference>
<comment type="caution">
    <text evidence="1">The sequence shown here is derived from an EMBL/GenBank/DDBJ whole genome shotgun (WGS) entry which is preliminary data.</text>
</comment>